<evidence type="ECO:0000313" key="4">
    <source>
        <dbReference type="EMBL" id="QUC20793.1"/>
    </source>
</evidence>
<dbReference type="GO" id="GO:0045144">
    <property type="term" value="P:meiotic sister chromatid segregation"/>
    <property type="evidence" value="ECO:0007669"/>
    <property type="project" value="TreeGrafter"/>
</dbReference>
<dbReference type="GO" id="GO:0051315">
    <property type="term" value="P:attachment of mitotic spindle microtubules to kinetochore"/>
    <property type="evidence" value="ECO:0007669"/>
    <property type="project" value="TreeGrafter"/>
</dbReference>
<evidence type="ECO:0000256" key="2">
    <source>
        <dbReference type="SAM" id="MobiDB-lite"/>
    </source>
</evidence>
<name>A0A8E5MHQ9_USTVR</name>
<accession>A0A8E5MHQ9</accession>
<dbReference type="GO" id="GO:0033551">
    <property type="term" value="C:monopolin complex"/>
    <property type="evidence" value="ECO:0007669"/>
    <property type="project" value="InterPro"/>
</dbReference>
<dbReference type="CDD" id="cd23787">
    <property type="entry name" value="RWD_CSM1"/>
    <property type="match status" value="1"/>
</dbReference>
<dbReference type="Pfam" id="PF12539">
    <property type="entry name" value="Csm1"/>
    <property type="match status" value="1"/>
</dbReference>
<dbReference type="InterPro" id="IPR040349">
    <property type="entry name" value="Csm1/Pcs1"/>
</dbReference>
<dbReference type="GO" id="GO:0005730">
    <property type="term" value="C:nucleolus"/>
    <property type="evidence" value="ECO:0007669"/>
    <property type="project" value="TreeGrafter"/>
</dbReference>
<dbReference type="GO" id="GO:1990644">
    <property type="term" value="F:microtubule site clamp"/>
    <property type="evidence" value="ECO:0007669"/>
    <property type="project" value="TreeGrafter"/>
</dbReference>
<feature type="region of interest" description="Disordered" evidence="2">
    <location>
        <begin position="19"/>
        <end position="63"/>
    </location>
</feature>
<dbReference type="Gene3D" id="3.90.1150.80">
    <property type="match status" value="1"/>
</dbReference>
<dbReference type="KEGG" id="uvi:66065812"/>
<dbReference type="PANTHER" id="PTHR28006">
    <property type="entry name" value="MONOPOLIN COMPLEX SUBUNIT CSM1"/>
    <property type="match status" value="1"/>
</dbReference>
<dbReference type="AlphaFoldDB" id="A0A8E5MHQ9"/>
<evidence type="ECO:0000256" key="1">
    <source>
        <dbReference type="SAM" id="Coils"/>
    </source>
</evidence>
<dbReference type="GO" id="GO:0072686">
    <property type="term" value="C:mitotic spindle"/>
    <property type="evidence" value="ECO:0007669"/>
    <property type="project" value="TreeGrafter"/>
</dbReference>
<dbReference type="InterPro" id="IPR020981">
    <property type="entry name" value="Csm1/Pcs1_C"/>
</dbReference>
<dbReference type="OrthoDB" id="2431049at2759"/>
<gene>
    <name evidence="4" type="ORF">UV8b_05034</name>
</gene>
<dbReference type="PANTHER" id="PTHR28006:SF1">
    <property type="entry name" value="MONOPOLIN COMPLEX SUBUNIT CSM1"/>
    <property type="match status" value="1"/>
</dbReference>
<organism evidence="4 5">
    <name type="scientific">Ustilaginoidea virens</name>
    <name type="common">Rice false smut fungus</name>
    <name type="synonym">Villosiclava virens</name>
    <dbReference type="NCBI Taxonomy" id="1159556"/>
    <lineage>
        <taxon>Eukaryota</taxon>
        <taxon>Fungi</taxon>
        <taxon>Dikarya</taxon>
        <taxon>Ascomycota</taxon>
        <taxon>Pezizomycotina</taxon>
        <taxon>Sordariomycetes</taxon>
        <taxon>Hypocreomycetidae</taxon>
        <taxon>Hypocreales</taxon>
        <taxon>Clavicipitaceae</taxon>
        <taxon>Ustilaginoidea</taxon>
    </lineage>
</organism>
<keyword evidence="1" id="KW-0175">Coiled coil</keyword>
<reference evidence="4" key="1">
    <citation type="submission" date="2020-03" db="EMBL/GenBank/DDBJ databases">
        <title>A mixture of massive structural variations and highly conserved coding sequences in Ustilaginoidea virens genome.</title>
        <authorList>
            <person name="Zhang K."/>
            <person name="Zhao Z."/>
            <person name="Zhang Z."/>
            <person name="Li Y."/>
            <person name="Hsiang T."/>
            <person name="Sun W."/>
        </authorList>
    </citation>
    <scope>NUCLEOTIDE SEQUENCE</scope>
    <source>
        <strain evidence="4">UV-8b</strain>
    </source>
</reference>
<dbReference type="FunFam" id="3.90.1150.80:FF:000001">
    <property type="entry name" value="Chromosome segregation protein (Pcs1)"/>
    <property type="match status" value="1"/>
</dbReference>
<feature type="coiled-coil region" evidence="1">
    <location>
        <begin position="208"/>
        <end position="277"/>
    </location>
</feature>
<dbReference type="GO" id="GO:0034506">
    <property type="term" value="C:chromosome, centromeric core domain"/>
    <property type="evidence" value="ECO:0007669"/>
    <property type="project" value="TreeGrafter"/>
</dbReference>
<evidence type="ECO:0000259" key="3">
    <source>
        <dbReference type="Pfam" id="PF12539"/>
    </source>
</evidence>
<proteinExistence type="predicted"/>
<protein>
    <recommendedName>
        <fullName evidence="3">Monopolin complex subunit Csm1/Pcs1 C-terminal domain-containing protein</fullName>
    </recommendedName>
</protein>
<evidence type="ECO:0000313" key="5">
    <source>
        <dbReference type="Proteomes" id="UP000027002"/>
    </source>
</evidence>
<dbReference type="GeneID" id="66065812"/>
<sequence length="442" mass="49186">MKTLDSEPDFDDVEAIEIAHTREPDKIISDPSGNHQRSTRNTSHMLKLGQRPGSRIGDCATNRQNAPKKILVGKCRNKAPSERQADITHVCGDEDSHDKSLAAADQNKFERHDKELNFQQIGRLDGSQTCALLSETQKWDLTNMDGRTDFAMATTTLPQAARHTGMEQVAQGLQQDALEVVLRRSLSEVTKKYNTLETRHNELLSIGIKAAELNFERLKRQSEEATDASNKLIMELKDEIAAQSVLILQNTQLKQQLSQSKVRIDALEKELHTLNVSFSHTKSEIQSLSAKLSASRAAGVISKAPGNTVKTGTSTCKSAPIDALLAAQAKEYLYGDLTGLIVSRMTRGDEEDVFDCIQTGRNGTLHFKLALESVHASDNYEDVQFTYKPQLDIGRDSDLMKILPDYLVEEITFTRTQASNFYARLNKSLTERKHCSAPQISS</sequence>
<feature type="compositionally biased region" description="Basic and acidic residues" evidence="2">
    <location>
        <begin position="19"/>
        <end position="28"/>
    </location>
</feature>
<dbReference type="EMBL" id="CP072756">
    <property type="protein sequence ID" value="QUC20793.1"/>
    <property type="molecule type" value="Genomic_DNA"/>
</dbReference>
<dbReference type="RefSeq" id="XP_042998466.1">
    <property type="nucleotide sequence ID" value="XM_043142532.1"/>
</dbReference>
<feature type="domain" description="Monopolin complex subunit Csm1/Pcs1 C-terminal" evidence="3">
    <location>
        <begin position="328"/>
        <end position="415"/>
    </location>
</feature>
<dbReference type="InterPro" id="IPR038608">
    <property type="entry name" value="Csm1/Pcs1_C_sf"/>
</dbReference>
<keyword evidence="5" id="KW-1185">Reference proteome</keyword>
<feature type="compositionally biased region" description="Polar residues" evidence="2">
    <location>
        <begin position="31"/>
        <end position="44"/>
    </location>
</feature>
<dbReference type="Proteomes" id="UP000027002">
    <property type="component" value="Chromosome 4"/>
</dbReference>